<dbReference type="InParanoid" id="A0A517SG67"/>
<dbReference type="AlphaFoldDB" id="A0A517SG67"/>
<dbReference type="EMBL" id="CP036271">
    <property type="protein sequence ID" value="QDT55118.1"/>
    <property type="molecule type" value="Genomic_DNA"/>
</dbReference>
<accession>A0A517SG67</accession>
<gene>
    <name evidence="1" type="ORF">Pan44_31600</name>
</gene>
<reference evidence="1 2" key="1">
    <citation type="submission" date="2019-02" db="EMBL/GenBank/DDBJ databases">
        <title>Deep-cultivation of Planctomycetes and their phenomic and genomic characterization uncovers novel biology.</title>
        <authorList>
            <person name="Wiegand S."/>
            <person name="Jogler M."/>
            <person name="Boedeker C."/>
            <person name="Pinto D."/>
            <person name="Vollmers J."/>
            <person name="Rivas-Marin E."/>
            <person name="Kohn T."/>
            <person name="Peeters S.H."/>
            <person name="Heuer A."/>
            <person name="Rast P."/>
            <person name="Oberbeckmann S."/>
            <person name="Bunk B."/>
            <person name="Jeske O."/>
            <person name="Meyerdierks A."/>
            <person name="Storesund J.E."/>
            <person name="Kallscheuer N."/>
            <person name="Luecker S."/>
            <person name="Lage O.M."/>
            <person name="Pohl T."/>
            <person name="Merkel B.J."/>
            <person name="Hornburger P."/>
            <person name="Mueller R.-W."/>
            <person name="Bruemmer F."/>
            <person name="Labrenz M."/>
            <person name="Spormann A.M."/>
            <person name="Op den Camp H."/>
            <person name="Overmann J."/>
            <person name="Amann R."/>
            <person name="Jetten M.S.M."/>
            <person name="Mascher T."/>
            <person name="Medema M.H."/>
            <person name="Devos D.P."/>
            <person name="Kaster A.-K."/>
            <person name="Ovreas L."/>
            <person name="Rohde M."/>
            <person name="Galperin M.Y."/>
            <person name="Jogler C."/>
        </authorList>
    </citation>
    <scope>NUCLEOTIDE SEQUENCE [LARGE SCALE GENOMIC DNA]</scope>
    <source>
        <strain evidence="1 2">Pan44</strain>
    </source>
</reference>
<evidence type="ECO:0000313" key="1">
    <source>
        <dbReference type="EMBL" id="QDT55118.1"/>
    </source>
</evidence>
<dbReference type="KEGG" id="ccos:Pan44_31600"/>
<sequence length="55" mass="6020">MCRAAVSGRGFGRGGQLTRRRFLSHFATTGRSRTLDIIASIVKVPLLDVVNFLNS</sequence>
<keyword evidence="2" id="KW-1185">Reference proteome</keyword>
<dbReference type="Proteomes" id="UP000315700">
    <property type="component" value="Chromosome"/>
</dbReference>
<name>A0A517SG67_9PLAN</name>
<proteinExistence type="predicted"/>
<organism evidence="1 2">
    <name type="scientific">Caulifigura coniformis</name>
    <dbReference type="NCBI Taxonomy" id="2527983"/>
    <lineage>
        <taxon>Bacteria</taxon>
        <taxon>Pseudomonadati</taxon>
        <taxon>Planctomycetota</taxon>
        <taxon>Planctomycetia</taxon>
        <taxon>Planctomycetales</taxon>
        <taxon>Planctomycetaceae</taxon>
        <taxon>Caulifigura</taxon>
    </lineage>
</organism>
<protein>
    <submittedName>
        <fullName evidence="1">Uncharacterized protein</fullName>
    </submittedName>
</protein>
<evidence type="ECO:0000313" key="2">
    <source>
        <dbReference type="Proteomes" id="UP000315700"/>
    </source>
</evidence>